<dbReference type="EMBL" id="CM046107">
    <property type="protein sequence ID" value="KAI8432189.1"/>
    <property type="molecule type" value="Genomic_DNA"/>
</dbReference>
<proteinExistence type="predicted"/>
<gene>
    <name evidence="1" type="ORF">MSG28_004648</name>
</gene>
<comment type="caution">
    <text evidence="1">The sequence shown here is derived from an EMBL/GenBank/DDBJ whole genome shotgun (WGS) entry which is preliminary data.</text>
</comment>
<dbReference type="Proteomes" id="UP001064048">
    <property type="component" value="Chromosome 7"/>
</dbReference>
<evidence type="ECO:0000313" key="2">
    <source>
        <dbReference type="Proteomes" id="UP001064048"/>
    </source>
</evidence>
<protein>
    <submittedName>
        <fullName evidence="1">Uncharacterized protein</fullName>
    </submittedName>
</protein>
<reference evidence="1 2" key="1">
    <citation type="journal article" date="2022" name="Genome Biol. Evol.">
        <title>The Spruce Budworm Genome: Reconstructing the Evolutionary History of Antifreeze Proteins.</title>
        <authorList>
            <person name="Beliveau C."/>
            <person name="Gagne P."/>
            <person name="Picq S."/>
            <person name="Vernygora O."/>
            <person name="Keeling C.I."/>
            <person name="Pinkney K."/>
            <person name="Doucet D."/>
            <person name="Wen F."/>
            <person name="Johnston J.S."/>
            <person name="Maaroufi H."/>
            <person name="Boyle B."/>
            <person name="Laroche J."/>
            <person name="Dewar K."/>
            <person name="Juretic N."/>
            <person name="Blackburn G."/>
            <person name="Nisole A."/>
            <person name="Brunet B."/>
            <person name="Brandao M."/>
            <person name="Lumley L."/>
            <person name="Duan J."/>
            <person name="Quan G."/>
            <person name="Lucarotti C.J."/>
            <person name="Roe A.D."/>
            <person name="Sperling F.A.H."/>
            <person name="Levesque R.C."/>
            <person name="Cusson M."/>
        </authorList>
    </citation>
    <scope>NUCLEOTIDE SEQUENCE [LARGE SCALE GENOMIC DNA]</scope>
    <source>
        <strain evidence="1">Glfc:IPQL:Cfum</strain>
    </source>
</reference>
<sequence>MLACVCQPTETALSFRGGPPVSMGPLGASSKPRHHVTDTMKTIKISAKPTRRYSSETKESSPSQTSSPSFINSSGSLLNLRKIERKAKSTKILVNPVCSDSIGTSDDSNRSKKASKWNGKKKRLKSENEKRYQNDETKSDKNGAISRDSSVRENKKSISCFKMKCSEDKSRSDDDGKSGGENCTNENSSNVMNAEKPDLINHSIINSKEILVDENTIVGRAKTDQTVTGKTDSVIAVKENEFSKFS</sequence>
<accession>A0ACC0K728</accession>
<keyword evidence="2" id="KW-1185">Reference proteome</keyword>
<evidence type="ECO:0000313" key="1">
    <source>
        <dbReference type="EMBL" id="KAI8432189.1"/>
    </source>
</evidence>
<organism evidence="1 2">
    <name type="scientific">Choristoneura fumiferana</name>
    <name type="common">Spruce budworm moth</name>
    <name type="synonym">Archips fumiferana</name>
    <dbReference type="NCBI Taxonomy" id="7141"/>
    <lineage>
        <taxon>Eukaryota</taxon>
        <taxon>Metazoa</taxon>
        <taxon>Ecdysozoa</taxon>
        <taxon>Arthropoda</taxon>
        <taxon>Hexapoda</taxon>
        <taxon>Insecta</taxon>
        <taxon>Pterygota</taxon>
        <taxon>Neoptera</taxon>
        <taxon>Endopterygota</taxon>
        <taxon>Lepidoptera</taxon>
        <taxon>Glossata</taxon>
        <taxon>Ditrysia</taxon>
        <taxon>Tortricoidea</taxon>
        <taxon>Tortricidae</taxon>
        <taxon>Tortricinae</taxon>
        <taxon>Choristoneura</taxon>
    </lineage>
</organism>
<name>A0ACC0K728_CHOFU</name>